<evidence type="ECO:0000256" key="1">
    <source>
        <dbReference type="SAM" id="MobiDB-lite"/>
    </source>
</evidence>
<evidence type="ECO:0000313" key="2">
    <source>
        <dbReference type="EMBL" id="JAD78890.1"/>
    </source>
</evidence>
<feature type="compositionally biased region" description="Basic and acidic residues" evidence="1">
    <location>
        <begin position="1"/>
        <end position="10"/>
    </location>
</feature>
<reference evidence="2" key="1">
    <citation type="submission" date="2014-09" db="EMBL/GenBank/DDBJ databases">
        <authorList>
            <person name="Magalhaes I.L.F."/>
            <person name="Oliveira U."/>
            <person name="Santos F.R."/>
            <person name="Vidigal T.H.D.A."/>
            <person name="Brescovit A.D."/>
            <person name="Santos A.J."/>
        </authorList>
    </citation>
    <scope>NUCLEOTIDE SEQUENCE</scope>
    <source>
        <tissue evidence="2">Shoot tissue taken approximately 20 cm above the soil surface</tissue>
    </source>
</reference>
<accession>A0A0A9CZS3</accession>
<proteinExistence type="predicted"/>
<sequence>MGEGRRRGGEGRAGAAARGGGEGVVLGVRGAVPGRRRGGGGAVGPRPRGQDAAAAEARQRLAQRDREARGDTSALGRGRRNRSPRGVR</sequence>
<feature type="compositionally biased region" description="Basic residues" evidence="1">
    <location>
        <begin position="77"/>
        <end position="88"/>
    </location>
</feature>
<name>A0A0A9CZS3_ARUDO</name>
<organism evidence="2">
    <name type="scientific">Arundo donax</name>
    <name type="common">Giant reed</name>
    <name type="synonym">Donax arundinaceus</name>
    <dbReference type="NCBI Taxonomy" id="35708"/>
    <lineage>
        <taxon>Eukaryota</taxon>
        <taxon>Viridiplantae</taxon>
        <taxon>Streptophyta</taxon>
        <taxon>Embryophyta</taxon>
        <taxon>Tracheophyta</taxon>
        <taxon>Spermatophyta</taxon>
        <taxon>Magnoliopsida</taxon>
        <taxon>Liliopsida</taxon>
        <taxon>Poales</taxon>
        <taxon>Poaceae</taxon>
        <taxon>PACMAD clade</taxon>
        <taxon>Arundinoideae</taxon>
        <taxon>Arundineae</taxon>
        <taxon>Arundo</taxon>
    </lineage>
</organism>
<dbReference type="AlphaFoldDB" id="A0A0A9CZS3"/>
<protein>
    <submittedName>
        <fullName evidence="2">Uncharacterized protein</fullName>
    </submittedName>
</protein>
<feature type="compositionally biased region" description="Basic and acidic residues" evidence="1">
    <location>
        <begin position="57"/>
        <end position="70"/>
    </location>
</feature>
<dbReference type="EMBL" id="GBRH01219005">
    <property type="protein sequence ID" value="JAD78890.1"/>
    <property type="molecule type" value="Transcribed_RNA"/>
</dbReference>
<feature type="region of interest" description="Disordered" evidence="1">
    <location>
        <begin position="1"/>
        <end position="88"/>
    </location>
</feature>
<reference evidence="2" key="2">
    <citation type="journal article" date="2015" name="Data Brief">
        <title>Shoot transcriptome of the giant reed, Arundo donax.</title>
        <authorList>
            <person name="Barrero R.A."/>
            <person name="Guerrero F.D."/>
            <person name="Moolhuijzen P."/>
            <person name="Goolsby J.A."/>
            <person name="Tidwell J."/>
            <person name="Bellgard S.E."/>
            <person name="Bellgard M.I."/>
        </authorList>
    </citation>
    <scope>NUCLEOTIDE SEQUENCE</scope>
    <source>
        <tissue evidence="2">Shoot tissue taken approximately 20 cm above the soil surface</tissue>
    </source>
</reference>
<feature type="compositionally biased region" description="Low complexity" evidence="1">
    <location>
        <begin position="44"/>
        <end position="56"/>
    </location>
</feature>